<organism evidence="3 4">
    <name type="scientific">Fragilariopsis cylindrus CCMP1102</name>
    <dbReference type="NCBI Taxonomy" id="635003"/>
    <lineage>
        <taxon>Eukaryota</taxon>
        <taxon>Sar</taxon>
        <taxon>Stramenopiles</taxon>
        <taxon>Ochrophyta</taxon>
        <taxon>Bacillariophyta</taxon>
        <taxon>Bacillariophyceae</taxon>
        <taxon>Bacillariophycidae</taxon>
        <taxon>Bacillariales</taxon>
        <taxon>Bacillariaceae</taxon>
        <taxon>Fragilariopsis</taxon>
    </lineage>
</organism>
<feature type="compositionally biased region" description="Polar residues" evidence="1">
    <location>
        <begin position="701"/>
        <end position="737"/>
    </location>
</feature>
<feature type="compositionally biased region" description="Low complexity" evidence="1">
    <location>
        <begin position="410"/>
        <end position="419"/>
    </location>
</feature>
<feature type="region of interest" description="Disordered" evidence="1">
    <location>
        <begin position="216"/>
        <end position="237"/>
    </location>
</feature>
<dbReference type="PANTHER" id="PTHR16148">
    <property type="entry name" value="NF-KAPPA-B-REPRESSING FACTOR-RELATED"/>
    <property type="match status" value="1"/>
</dbReference>
<feature type="compositionally biased region" description="Low complexity" evidence="1">
    <location>
        <begin position="84"/>
        <end position="102"/>
    </location>
</feature>
<dbReference type="PANTHER" id="PTHR16148:SF14">
    <property type="entry name" value="MYND-TYPE DOMAIN-CONTAINING PROTEIN"/>
    <property type="match status" value="1"/>
</dbReference>
<feature type="compositionally biased region" description="Polar residues" evidence="1">
    <location>
        <begin position="638"/>
        <end position="647"/>
    </location>
</feature>
<dbReference type="OrthoDB" id="40307at2759"/>
<keyword evidence="4" id="KW-1185">Reference proteome</keyword>
<accession>A0A1E7EYB9</accession>
<dbReference type="InterPro" id="IPR040955">
    <property type="entry name" value="IMP2_N"/>
</dbReference>
<protein>
    <recommendedName>
        <fullName evidence="2">Immune mapped protein 2 N-terminal domain-containing protein</fullName>
    </recommendedName>
</protein>
<evidence type="ECO:0000259" key="2">
    <source>
        <dbReference type="Pfam" id="PF18590"/>
    </source>
</evidence>
<feature type="region of interest" description="Disordered" evidence="1">
    <location>
        <begin position="408"/>
        <end position="427"/>
    </location>
</feature>
<feature type="compositionally biased region" description="Low complexity" evidence="1">
    <location>
        <begin position="473"/>
        <end position="535"/>
    </location>
</feature>
<evidence type="ECO:0000313" key="4">
    <source>
        <dbReference type="Proteomes" id="UP000095751"/>
    </source>
</evidence>
<feature type="region of interest" description="Disordered" evidence="1">
    <location>
        <begin position="449"/>
        <end position="600"/>
    </location>
</feature>
<feature type="compositionally biased region" description="Low complexity" evidence="1">
    <location>
        <begin position="585"/>
        <end position="596"/>
    </location>
</feature>
<feature type="compositionally biased region" description="Acidic residues" evidence="1">
    <location>
        <begin position="658"/>
        <end position="687"/>
    </location>
</feature>
<gene>
    <name evidence="3" type="ORF">FRACYDRAFT_263720</name>
</gene>
<feature type="region of interest" description="Disordered" evidence="1">
    <location>
        <begin position="832"/>
        <end position="859"/>
    </location>
</feature>
<feature type="region of interest" description="Disordered" evidence="1">
    <location>
        <begin position="84"/>
        <end position="140"/>
    </location>
</feature>
<evidence type="ECO:0000256" key="1">
    <source>
        <dbReference type="SAM" id="MobiDB-lite"/>
    </source>
</evidence>
<evidence type="ECO:0000313" key="3">
    <source>
        <dbReference type="EMBL" id="OEU10826.1"/>
    </source>
</evidence>
<feature type="region of interest" description="Disordered" evidence="1">
    <location>
        <begin position="1"/>
        <end position="22"/>
    </location>
</feature>
<reference evidence="3 4" key="1">
    <citation type="submission" date="2016-09" db="EMBL/GenBank/DDBJ databases">
        <title>Extensive genetic diversity and differential bi-allelic expression allows diatom success in the polar Southern Ocean.</title>
        <authorList>
            <consortium name="DOE Joint Genome Institute"/>
            <person name="Mock T."/>
            <person name="Otillar R.P."/>
            <person name="Strauss J."/>
            <person name="Dupont C."/>
            <person name="Frickenhaus S."/>
            <person name="Maumus F."/>
            <person name="Mcmullan M."/>
            <person name="Sanges R."/>
            <person name="Schmutz J."/>
            <person name="Toseland A."/>
            <person name="Valas R."/>
            <person name="Veluchamy A."/>
            <person name="Ward B.J."/>
            <person name="Allen A."/>
            <person name="Barry K."/>
            <person name="Falciatore A."/>
            <person name="Ferrante M."/>
            <person name="Fortunato A.E."/>
            <person name="Gloeckner G."/>
            <person name="Gruber A."/>
            <person name="Hipkin R."/>
            <person name="Janech M."/>
            <person name="Kroth P."/>
            <person name="Leese F."/>
            <person name="Lindquist E."/>
            <person name="Lyon B.R."/>
            <person name="Martin J."/>
            <person name="Mayer C."/>
            <person name="Parker M."/>
            <person name="Quesneville H."/>
            <person name="Raymond J."/>
            <person name="Uhlig C."/>
            <person name="Valentin K.U."/>
            <person name="Worden A.Z."/>
            <person name="Armbrust E.V."/>
            <person name="Bowler C."/>
            <person name="Green B."/>
            <person name="Moulton V."/>
            <person name="Van Oosterhout C."/>
            <person name="Grigoriev I."/>
        </authorList>
    </citation>
    <scope>NUCLEOTIDE SEQUENCE [LARGE SCALE GENOMIC DNA]</scope>
    <source>
        <strain evidence="3 4">CCMP1102</strain>
    </source>
</reference>
<sequence length="1306" mass="144079">MCDNNDNNGDDDERPLRPPSRSIVINEKKVDDDVEGNVLLLLQQQFIQQGTTADDNTDAKKIIDEMNIEDLRELVKDILEITTTSTDDNTDDNGNNNNNNNDNKIRSLINDRFQQQRQRQMQMRKQPQDPDQYQEEAPQEHDDDFIRNHNESMLMITKSTSSTEQDLIHDNNNNNNNSNKFESSMSMMINRSEFLKEDVSSSSADGVHSSHSAITTTTNAAPAPLDPPTTPIPPLIRRSRRSHDVDDGIEPPGGKGNNNVNVKRQLVVLCNRKPPTLKECNDQDLAMALCKRMGIIPYVVLSSSESTTTTTSEEVQLFIDAIIMWDDNNNNVNTAIASATSEDTSVTTKTDNTTTRIRSSMFSYPQFFLRDVVDSNDKNSTPSIEYKGDYDVMETLYETGSFTAESLLPTTTTTSSSSSGLDDGAMEYNNDLDELQRQQRPGYVRMASIGDFDKPLPHTPRRSDSPPPPEPPFTTTSSLMSPQPQQIQPPLSMTLSSSVQPSPSSIASISPCPTSSTSLLKRSSHHTINTSSNHSMPMSQLYNDHNSKDPSVMFPSNDDEDGTGTGAGAAEASFSHLDGMNQPKNNSNNNQTSTSSVGVFGEMSLGDDLRMIFDIDNNNDSHNNVDDSNKNNSNPSSMAPTPMTTMPSAGVVTVPTIAEDDDEDEEEEEEEEDEEDEEEDDSNDVDGIEQQQQQQHEDQQKPGSGVSSEISPLSGRTSGRETVTLKPSRQRPQQEPPGTTAVHALGRAKNSLKPSPPPSLQQQQQLNSKKQEEPQQQRKKKKKSLNPYYALDKYSGSGDGQLEIQNLLKEKEVQPKQQQQSSSVVTVNPVAGVSPTVSQHPSQIDDAPKLSPKATPDTESVQYNENEVVDLRDRSWEKKFVGIGACYLVYSSGDDELNIHYSEKPMKNAVGVWTSNDIDAFKEAQGFSKCELIGTCASHVTQDDKNYYQGWCQFIKAAKNMDATVTALYGLGLPVDFFMYDENGNTIKVSSLDDDDDEASFDTESIDAVACVPKGCNFPVTGIVGKKWGKIAKQLGAVALFKRLSSKKVTTEDVGSIQPIHIANEQRSGTIREIPACVGINEQEHIPTPVPVPVPVPIPTETLPETTVAEVALTPKPSPKPHKEVADVPIESLSMQIPCPSGGACYLVYDPDSSGRIVEHYGKTPVNFAIGRWVPSSEKKIAGFKFTRNIGRNDLIGNCSAGVQGRQNYCSGWCQFVRSAKVMGGEVMLWDPAVGHKGLMVDVFLYYDDYRPHHQTVRMEEAIPYTTDKLLAVACIPKGTLFFEDMTIDILRWLAEGSTYGYSSQM</sequence>
<dbReference type="KEGG" id="fcy:FRACYDRAFT_263720"/>
<dbReference type="InParanoid" id="A0A1E7EYB9"/>
<feature type="compositionally biased region" description="Low complexity" evidence="1">
    <location>
        <begin position="115"/>
        <end position="131"/>
    </location>
</feature>
<dbReference type="EMBL" id="KV784370">
    <property type="protein sequence ID" value="OEU10826.1"/>
    <property type="molecule type" value="Genomic_DNA"/>
</dbReference>
<feature type="domain" description="Immune mapped protein 2 N-terminal" evidence="2">
    <location>
        <begin position="1144"/>
        <end position="1229"/>
    </location>
</feature>
<feature type="region of interest" description="Disordered" evidence="1">
    <location>
        <begin position="620"/>
        <end position="797"/>
    </location>
</feature>
<dbReference type="Proteomes" id="UP000095751">
    <property type="component" value="Unassembled WGS sequence"/>
</dbReference>
<feature type="compositionally biased region" description="Basic and acidic residues" evidence="1">
    <location>
        <begin position="451"/>
        <end position="464"/>
    </location>
</feature>
<proteinExistence type="predicted"/>
<feature type="compositionally biased region" description="Pro residues" evidence="1">
    <location>
        <begin position="224"/>
        <end position="234"/>
    </location>
</feature>
<dbReference type="Pfam" id="PF18590">
    <property type="entry name" value="IMP2_N"/>
    <property type="match status" value="2"/>
</dbReference>
<feature type="domain" description="Immune mapped protein 2 N-terminal" evidence="2">
    <location>
        <begin position="885"/>
        <end position="967"/>
    </location>
</feature>
<name>A0A1E7EYB9_9STRA</name>